<dbReference type="GeneID" id="60589651"/>
<protein>
    <submittedName>
        <fullName evidence="1">Uncharacterized protein</fullName>
    </submittedName>
</protein>
<dbReference type="Proteomes" id="UP000595001">
    <property type="component" value="Chromosome"/>
</dbReference>
<gene>
    <name evidence="1" type="ORF">I7X12_14120</name>
</gene>
<dbReference type="KEGG" id="hlt:I7X12_14120"/>
<accession>A0A7T3FWN4</accession>
<dbReference type="AlphaFoldDB" id="A0A7T3FWN4"/>
<name>A0A7T3FWN4_9EURY</name>
<dbReference type="GO" id="GO:0004812">
    <property type="term" value="F:aminoacyl-tRNA ligase activity"/>
    <property type="evidence" value="ECO:0007669"/>
    <property type="project" value="InterPro"/>
</dbReference>
<dbReference type="EMBL" id="CP065856">
    <property type="protein sequence ID" value="QPV61882.1"/>
    <property type="molecule type" value="Genomic_DNA"/>
</dbReference>
<evidence type="ECO:0000313" key="2">
    <source>
        <dbReference type="Proteomes" id="UP000595001"/>
    </source>
</evidence>
<dbReference type="Pfam" id="PF19302">
    <property type="entry name" value="DUF5915"/>
    <property type="match status" value="1"/>
</dbReference>
<dbReference type="RefSeq" id="WP_198060703.1">
    <property type="nucleotide sequence ID" value="NZ_CP065856.1"/>
</dbReference>
<organism evidence="1 2">
    <name type="scientific">Halosimplex litoreum</name>
    <dbReference type="NCBI Taxonomy" id="1198301"/>
    <lineage>
        <taxon>Archaea</taxon>
        <taxon>Methanobacteriati</taxon>
        <taxon>Methanobacteriota</taxon>
        <taxon>Stenosarchaea group</taxon>
        <taxon>Halobacteria</taxon>
        <taxon>Halobacteriales</taxon>
        <taxon>Haloarculaceae</taxon>
        <taxon>Halosimplex</taxon>
    </lineage>
</organism>
<dbReference type="InterPro" id="IPR009080">
    <property type="entry name" value="tRNAsynth_Ia_anticodon-bd"/>
</dbReference>
<keyword evidence="2" id="KW-1185">Reference proteome</keyword>
<reference evidence="1 2" key="1">
    <citation type="submission" date="2020-12" db="EMBL/GenBank/DDBJ databases">
        <title>Halosimplex halophilum sp. nov. and Halosimplex salinum sp. nov., two new members of the genus Halosimplex.</title>
        <authorList>
            <person name="Cui H.L."/>
        </authorList>
    </citation>
    <scope>NUCLEOTIDE SEQUENCE [LARGE SCALE GENOMIC DNA]</scope>
    <source>
        <strain evidence="1 2">YGH94</strain>
    </source>
</reference>
<dbReference type="SUPFAM" id="SSF47323">
    <property type="entry name" value="Anticodon-binding domain of a subclass of class I aminoacyl-tRNA synthetases"/>
    <property type="match status" value="1"/>
</dbReference>
<evidence type="ECO:0000313" key="1">
    <source>
        <dbReference type="EMBL" id="QPV61882.1"/>
    </source>
</evidence>
<proteinExistence type="predicted"/>
<dbReference type="GO" id="GO:0006418">
    <property type="term" value="P:tRNA aminoacylation for protein translation"/>
    <property type="evidence" value="ECO:0007669"/>
    <property type="project" value="InterPro"/>
</dbReference>
<dbReference type="GO" id="GO:0005524">
    <property type="term" value="F:ATP binding"/>
    <property type="evidence" value="ECO:0007669"/>
    <property type="project" value="InterPro"/>
</dbReference>
<sequence length="76" mass="8482">MRKELELDMEESIRLEYEVRDERVADLVADHADLIADEVRAEEVGAVSDGHRKTWEVEGIEVEIAIGSLATAEASD</sequence>